<evidence type="ECO:0000313" key="3">
    <source>
        <dbReference type="Proteomes" id="UP000198211"/>
    </source>
</evidence>
<dbReference type="Pfam" id="PF13417">
    <property type="entry name" value="GST_N_3"/>
    <property type="match status" value="1"/>
</dbReference>
<accession>A0A225UXS6</accession>
<dbReference type="STRING" id="4795.A0A225UXS6"/>
<dbReference type="InterPro" id="IPR004045">
    <property type="entry name" value="Glutathione_S-Trfase_N"/>
</dbReference>
<gene>
    <name evidence="2" type="ORF">PHMEG_00030933</name>
</gene>
<sequence>MASTQPKLYIYDFCPFSCRARVALGFKKIKYDVMFMAFDDVATPTGLVGTKAAPIFAPVGEKPFTESWDVVKYVDNHYGVGPIIKEASGRADLAKWIESAMPSLNVLYNPRLYAAPLP</sequence>
<organism evidence="2 3">
    <name type="scientific">Phytophthora megakarya</name>
    <dbReference type="NCBI Taxonomy" id="4795"/>
    <lineage>
        <taxon>Eukaryota</taxon>
        <taxon>Sar</taxon>
        <taxon>Stramenopiles</taxon>
        <taxon>Oomycota</taxon>
        <taxon>Peronosporomycetes</taxon>
        <taxon>Peronosporales</taxon>
        <taxon>Peronosporaceae</taxon>
        <taxon>Phytophthora</taxon>
    </lineage>
</organism>
<evidence type="ECO:0000259" key="1">
    <source>
        <dbReference type="Pfam" id="PF13417"/>
    </source>
</evidence>
<proteinExistence type="predicted"/>
<comment type="caution">
    <text evidence="2">The sequence shown here is derived from an EMBL/GenBank/DDBJ whole genome shotgun (WGS) entry which is preliminary data.</text>
</comment>
<dbReference type="Proteomes" id="UP000198211">
    <property type="component" value="Unassembled WGS sequence"/>
</dbReference>
<dbReference type="InterPro" id="IPR036249">
    <property type="entry name" value="Thioredoxin-like_sf"/>
</dbReference>
<dbReference type="SUPFAM" id="SSF52833">
    <property type="entry name" value="Thioredoxin-like"/>
    <property type="match status" value="1"/>
</dbReference>
<dbReference type="OrthoDB" id="1738954at2759"/>
<reference evidence="3" key="1">
    <citation type="submission" date="2017-03" db="EMBL/GenBank/DDBJ databases">
        <title>Phytopthora megakarya and P. palmivora, two closely related causual agents of cacao black pod achieved similar genome size and gene model numbers by different mechanisms.</title>
        <authorList>
            <person name="Ali S."/>
            <person name="Shao J."/>
            <person name="Larry D.J."/>
            <person name="Kronmiller B."/>
            <person name="Shen D."/>
            <person name="Strem M.D."/>
            <person name="Melnick R.L."/>
            <person name="Guiltinan M.J."/>
            <person name="Tyler B.M."/>
            <person name="Meinhardt L.W."/>
            <person name="Bailey B.A."/>
        </authorList>
    </citation>
    <scope>NUCLEOTIDE SEQUENCE [LARGE SCALE GENOMIC DNA]</scope>
    <source>
        <strain evidence="3">zdho120</strain>
    </source>
</reference>
<dbReference type="Gene3D" id="3.40.30.10">
    <property type="entry name" value="Glutaredoxin"/>
    <property type="match status" value="1"/>
</dbReference>
<name>A0A225UXS6_9STRA</name>
<dbReference type="EMBL" id="NBNE01009528">
    <property type="protein sequence ID" value="OWY98325.1"/>
    <property type="molecule type" value="Genomic_DNA"/>
</dbReference>
<dbReference type="AlphaFoldDB" id="A0A225UXS6"/>
<evidence type="ECO:0000313" key="2">
    <source>
        <dbReference type="EMBL" id="OWY98325.1"/>
    </source>
</evidence>
<feature type="domain" description="GST N-terminal" evidence="1">
    <location>
        <begin position="8"/>
        <end position="79"/>
    </location>
</feature>
<protein>
    <submittedName>
        <fullName evidence="2">GrxB family glutaredoxin</fullName>
    </submittedName>
</protein>
<keyword evidence="3" id="KW-1185">Reference proteome</keyword>
<feature type="non-terminal residue" evidence="2">
    <location>
        <position position="118"/>
    </location>
</feature>